<feature type="region of interest" description="Disordered" evidence="1">
    <location>
        <begin position="1"/>
        <end position="74"/>
    </location>
</feature>
<protein>
    <submittedName>
        <fullName evidence="3">Uncharacterized protein</fullName>
    </submittedName>
</protein>
<dbReference type="EMBL" id="PGCJ01000796">
    <property type="protein sequence ID" value="PLW20479.1"/>
    <property type="molecule type" value="Genomic_DNA"/>
</dbReference>
<dbReference type="AlphaFoldDB" id="A0A2N5W7I4"/>
<evidence type="ECO:0000313" key="2">
    <source>
        <dbReference type="EMBL" id="PLW20479.1"/>
    </source>
</evidence>
<evidence type="ECO:0000313" key="4">
    <source>
        <dbReference type="Proteomes" id="UP000235388"/>
    </source>
</evidence>
<reference evidence="3 4" key="1">
    <citation type="submission" date="2017-11" db="EMBL/GenBank/DDBJ databases">
        <title>De novo assembly and phasing of dikaryotic genomes from two isolates of Puccinia coronata f. sp. avenae, the causal agent of oat crown rust.</title>
        <authorList>
            <person name="Miller M.E."/>
            <person name="Zhang Y."/>
            <person name="Omidvar V."/>
            <person name="Sperschneider J."/>
            <person name="Schwessinger B."/>
            <person name="Raley C."/>
            <person name="Palmer J.M."/>
            <person name="Garnica D."/>
            <person name="Upadhyaya N."/>
            <person name="Rathjen J."/>
            <person name="Taylor J.M."/>
            <person name="Park R.F."/>
            <person name="Dodds P.N."/>
            <person name="Hirsch C.D."/>
            <person name="Kianian S.F."/>
            <person name="Figueroa M."/>
        </authorList>
    </citation>
    <scope>NUCLEOTIDE SEQUENCE [LARGE SCALE GENOMIC DNA]</scope>
    <source>
        <strain evidence="3">12NC29</strain>
    </source>
</reference>
<evidence type="ECO:0000313" key="3">
    <source>
        <dbReference type="EMBL" id="PLW58138.1"/>
    </source>
</evidence>
<comment type="caution">
    <text evidence="3">The sequence shown here is derived from an EMBL/GenBank/DDBJ whole genome shotgun (WGS) entry which is preliminary data.</text>
</comment>
<evidence type="ECO:0000256" key="1">
    <source>
        <dbReference type="SAM" id="MobiDB-lite"/>
    </source>
</evidence>
<accession>A0A2N5W7I4</accession>
<dbReference type="EMBL" id="PGCJ01000005">
    <property type="protein sequence ID" value="PLW58138.1"/>
    <property type="molecule type" value="Genomic_DNA"/>
</dbReference>
<sequence>MICDSLDNKRHKVAAPTPTTTPGCYNPATAEHTKEECQMKRKPKPAAKMATNHHDGSDSEDPSSLQFVASGLLC</sequence>
<organism evidence="3 4">
    <name type="scientific">Puccinia coronata f. sp. avenae</name>
    <dbReference type="NCBI Taxonomy" id="200324"/>
    <lineage>
        <taxon>Eukaryota</taxon>
        <taxon>Fungi</taxon>
        <taxon>Dikarya</taxon>
        <taxon>Basidiomycota</taxon>
        <taxon>Pucciniomycotina</taxon>
        <taxon>Pucciniomycetes</taxon>
        <taxon>Pucciniales</taxon>
        <taxon>Pucciniaceae</taxon>
        <taxon>Puccinia</taxon>
    </lineage>
</organism>
<keyword evidence="4" id="KW-1185">Reference proteome</keyword>
<gene>
    <name evidence="3" type="ORF">PCANC_04186</name>
    <name evidence="2" type="ORF">PCANC_20614</name>
</gene>
<name>A0A2N5W7I4_9BASI</name>
<dbReference type="Proteomes" id="UP000235388">
    <property type="component" value="Unassembled WGS sequence"/>
</dbReference>
<proteinExistence type="predicted"/>